<evidence type="ECO:0000313" key="1">
    <source>
        <dbReference type="EMBL" id="CAA9583711.1"/>
    </source>
</evidence>
<gene>
    <name evidence="1" type="ORF">AVDCRST_MAG18-3513</name>
    <name evidence="2" type="ORF">AVDCRST_MAG18-4480</name>
</gene>
<accession>A0A6J4VV50</accession>
<sequence length="40" mass="4476">MIANSSCKLRQFRAIATRYDETARNFLAAVYLAATVIVLN</sequence>
<evidence type="ECO:0000313" key="2">
    <source>
        <dbReference type="EMBL" id="CAA9588891.1"/>
    </source>
</evidence>
<proteinExistence type="predicted"/>
<dbReference type="EMBL" id="CADCWN010000274">
    <property type="protein sequence ID" value="CAA9583711.1"/>
    <property type="molecule type" value="Genomic_DNA"/>
</dbReference>
<protein>
    <submittedName>
        <fullName evidence="2">Mobile element protein</fullName>
    </submittedName>
</protein>
<name>A0A6J4VV50_9BACT</name>
<reference evidence="2" key="1">
    <citation type="submission" date="2020-02" db="EMBL/GenBank/DDBJ databases">
        <authorList>
            <person name="Meier V. D."/>
        </authorList>
    </citation>
    <scope>NUCLEOTIDE SEQUENCE</scope>
    <source>
        <strain evidence="2">AVDCRST_MAG18</strain>
    </source>
</reference>
<organism evidence="2">
    <name type="scientific">uncultured Thermomicrobiales bacterium</name>
    <dbReference type="NCBI Taxonomy" id="1645740"/>
    <lineage>
        <taxon>Bacteria</taxon>
        <taxon>Pseudomonadati</taxon>
        <taxon>Thermomicrobiota</taxon>
        <taxon>Thermomicrobia</taxon>
        <taxon>Thermomicrobiales</taxon>
        <taxon>environmental samples</taxon>
    </lineage>
</organism>
<dbReference type="EMBL" id="CADCWN010000360">
    <property type="protein sequence ID" value="CAA9588891.1"/>
    <property type="molecule type" value="Genomic_DNA"/>
</dbReference>
<dbReference type="AlphaFoldDB" id="A0A6J4VV50"/>